<dbReference type="STRING" id="573370.DMR_30150"/>
<accession>C4XID1</accession>
<dbReference type="EMBL" id="AP010904">
    <property type="protein sequence ID" value="BAH76506.1"/>
    <property type="molecule type" value="Genomic_DNA"/>
</dbReference>
<dbReference type="KEGG" id="dma:DMR_30150"/>
<evidence type="ECO:0000313" key="2">
    <source>
        <dbReference type="Proteomes" id="UP000009071"/>
    </source>
</evidence>
<keyword evidence="2" id="KW-1185">Reference proteome</keyword>
<proteinExistence type="predicted"/>
<dbReference type="Proteomes" id="UP000009071">
    <property type="component" value="Chromosome"/>
</dbReference>
<gene>
    <name evidence="1" type="ordered locus">DMR_30150</name>
</gene>
<dbReference type="HOGENOM" id="CLU_2449800_0_0_7"/>
<protein>
    <submittedName>
        <fullName evidence="1">Uncharacterized protein</fullName>
    </submittedName>
</protein>
<organism evidence="1 2">
    <name type="scientific">Solidesulfovibrio magneticus (strain ATCC 700980 / DSM 13731 / RS-1)</name>
    <name type="common">Desulfovibrio magneticus</name>
    <dbReference type="NCBI Taxonomy" id="573370"/>
    <lineage>
        <taxon>Bacteria</taxon>
        <taxon>Pseudomonadati</taxon>
        <taxon>Thermodesulfobacteriota</taxon>
        <taxon>Desulfovibrionia</taxon>
        <taxon>Desulfovibrionales</taxon>
        <taxon>Desulfovibrionaceae</taxon>
        <taxon>Solidesulfovibrio</taxon>
    </lineage>
</organism>
<name>C4XID1_SOLM1</name>
<sequence>MMSLNFTVLYCEGVCFKHNVQDRTSGSRNIGGSREKTNLPLTPCLFKVGAQNPGVRLFCLPLENIFLRFKLRLFPLSQFGSKSHAAISS</sequence>
<reference evidence="1 2" key="1">
    <citation type="journal article" date="2009" name="Genome Res.">
        <title>Whole genome sequence of Desulfovibrio magneticus strain RS-1 revealed common gene clusters in magnetotactic bacteria.</title>
        <authorList>
            <person name="Nakazawa H."/>
            <person name="Arakaki A."/>
            <person name="Narita-Yamada S."/>
            <person name="Yashiro I."/>
            <person name="Jinno K."/>
            <person name="Aoki N."/>
            <person name="Tsuruyama A."/>
            <person name="Okamura Y."/>
            <person name="Tanikawa S."/>
            <person name="Fujita N."/>
            <person name="Takeyama H."/>
            <person name="Matsunaga T."/>
        </authorList>
    </citation>
    <scope>NUCLEOTIDE SEQUENCE [LARGE SCALE GENOMIC DNA]</scope>
    <source>
        <strain evidence="2">ATCC 700980 / DSM 13731 / RS-1</strain>
    </source>
</reference>
<dbReference type="AlphaFoldDB" id="C4XID1"/>
<evidence type="ECO:0000313" key="1">
    <source>
        <dbReference type="EMBL" id="BAH76506.1"/>
    </source>
</evidence>